<evidence type="ECO:0000256" key="7">
    <source>
        <dbReference type="ARBA" id="ARBA00022989"/>
    </source>
</evidence>
<keyword evidence="7 10" id="KW-1133">Transmembrane helix</keyword>
<evidence type="ECO:0000256" key="10">
    <source>
        <dbReference type="RuleBase" id="RU364031"/>
    </source>
</evidence>
<comment type="subcellular location">
    <subcellularLocation>
        <location evidence="1 10">Mitochondrion inner membrane</location>
        <topology evidence="1 10">Multi-pass membrane protein</topology>
    </subcellularLocation>
</comment>
<evidence type="ECO:0000256" key="2">
    <source>
        <dbReference type="ARBA" id="ARBA00007294"/>
    </source>
</evidence>
<organism evidence="12 13">
    <name type="scientific">Nakaseomyces bracarensis</name>
    <dbReference type="NCBI Taxonomy" id="273131"/>
    <lineage>
        <taxon>Eukaryota</taxon>
        <taxon>Fungi</taxon>
        <taxon>Dikarya</taxon>
        <taxon>Ascomycota</taxon>
        <taxon>Saccharomycotina</taxon>
        <taxon>Saccharomycetes</taxon>
        <taxon>Saccharomycetales</taxon>
        <taxon>Saccharomycetaceae</taxon>
        <taxon>Nakaseomyces</taxon>
    </lineage>
</organism>
<dbReference type="Proteomes" id="UP001623330">
    <property type="component" value="Unassembled WGS sequence"/>
</dbReference>
<keyword evidence="6 10" id="KW-0809">Transit peptide</keyword>
<sequence length="211" mass="24383">MFRFNIVGISRLNRSLISTQRLRLRLYSQTVDIPKVIPKVDIKDEVKKSEGSNELNKTDEKKDTVEKKDADDKSPVVVGKDGIVRYRVIQPSEPENSFQNDYHKYVNYTLVPLTLVTYGSVVYTGVVHPLLDTTLSTLFLVSTHYHFTSCILDFIPKEKFKKLHKLALYLLYSATGFGLFGIYEMETEGNGFVDLLRRLWSEDDSQLFFRK</sequence>
<comment type="caution">
    <text evidence="12">The sequence shown here is derived from an EMBL/GenBank/DDBJ whole genome shotgun (WGS) entry which is preliminary data.</text>
</comment>
<reference evidence="12 13" key="1">
    <citation type="submission" date="2024-05" db="EMBL/GenBank/DDBJ databases">
        <title>Long read based assembly of the Candida bracarensis genome reveals expanded adhesin content.</title>
        <authorList>
            <person name="Marcet-Houben M."/>
            <person name="Ksiezopolska E."/>
            <person name="Gabaldon T."/>
        </authorList>
    </citation>
    <scope>NUCLEOTIDE SEQUENCE [LARGE SCALE GENOMIC DNA]</scope>
    <source>
        <strain evidence="12 13">CBM6</strain>
    </source>
</reference>
<dbReference type="Gene3D" id="1.20.1300.10">
    <property type="entry name" value="Fumarate reductase/succinate dehydrogenase, transmembrane subunit"/>
    <property type="match status" value="1"/>
</dbReference>
<dbReference type="InterPro" id="IPR007992">
    <property type="entry name" value="CybS"/>
</dbReference>
<evidence type="ECO:0000256" key="9">
    <source>
        <dbReference type="ARBA" id="ARBA00023136"/>
    </source>
</evidence>
<comment type="similarity">
    <text evidence="2 10">Belongs to the CybS family.</text>
</comment>
<comment type="caution">
    <text evidence="10">Lacks conserved residue(s) required for the propagation of feature annotation.</text>
</comment>
<dbReference type="PANTHER" id="PTHR13337">
    <property type="entry name" value="SUCCINATE DEHYDROGENASE"/>
    <property type="match status" value="1"/>
</dbReference>
<evidence type="ECO:0000256" key="5">
    <source>
        <dbReference type="ARBA" id="ARBA00022792"/>
    </source>
</evidence>
<evidence type="ECO:0000256" key="11">
    <source>
        <dbReference type="SAM" id="MobiDB-lite"/>
    </source>
</evidence>
<dbReference type="CDD" id="cd03496">
    <property type="entry name" value="SQR_TypeC_CybS"/>
    <property type="match status" value="1"/>
</dbReference>
<feature type="transmembrane region" description="Helical" evidence="10">
    <location>
        <begin position="166"/>
        <end position="183"/>
    </location>
</feature>
<evidence type="ECO:0000313" key="12">
    <source>
        <dbReference type="EMBL" id="KAL3229223.1"/>
    </source>
</evidence>
<evidence type="ECO:0000256" key="1">
    <source>
        <dbReference type="ARBA" id="ARBA00004448"/>
    </source>
</evidence>
<proteinExistence type="inferred from homology"/>
<dbReference type="Pfam" id="PF05328">
    <property type="entry name" value="CybS"/>
    <property type="match status" value="1"/>
</dbReference>
<evidence type="ECO:0000313" key="13">
    <source>
        <dbReference type="Proteomes" id="UP001623330"/>
    </source>
</evidence>
<dbReference type="InterPro" id="IPR034804">
    <property type="entry name" value="SQR/QFR_C/D"/>
</dbReference>
<keyword evidence="9 10" id="KW-0472">Membrane</keyword>
<dbReference type="PANTHER" id="PTHR13337:SF2">
    <property type="entry name" value="SUCCINATE DEHYDROGENASE [UBIQUINONE] CYTOCHROME B SMALL SUBUNIT, MITOCHONDRIAL"/>
    <property type="match status" value="1"/>
</dbReference>
<protein>
    <recommendedName>
        <fullName evidence="10">Succinate dehydrogenase [ubiquinone] cytochrome b small subunit</fullName>
    </recommendedName>
</protein>
<keyword evidence="4 10" id="KW-0812">Transmembrane</keyword>
<keyword evidence="5 10" id="KW-0999">Mitochondrion inner membrane</keyword>
<evidence type="ECO:0000256" key="8">
    <source>
        <dbReference type="ARBA" id="ARBA00023128"/>
    </source>
</evidence>
<evidence type="ECO:0000256" key="6">
    <source>
        <dbReference type="ARBA" id="ARBA00022946"/>
    </source>
</evidence>
<keyword evidence="3" id="KW-0813">Transport</keyword>
<accession>A0ABR4NN21</accession>
<feature type="transmembrane region" description="Helical" evidence="10">
    <location>
        <begin position="105"/>
        <end position="123"/>
    </location>
</feature>
<name>A0ABR4NN21_9SACH</name>
<evidence type="ECO:0000256" key="3">
    <source>
        <dbReference type="ARBA" id="ARBA00022448"/>
    </source>
</evidence>
<evidence type="ECO:0000256" key="4">
    <source>
        <dbReference type="ARBA" id="ARBA00022692"/>
    </source>
</evidence>
<gene>
    <name evidence="12" type="ORF">RNJ44_02310</name>
</gene>
<feature type="region of interest" description="Disordered" evidence="11">
    <location>
        <begin position="48"/>
        <end position="74"/>
    </location>
</feature>
<keyword evidence="13" id="KW-1185">Reference proteome</keyword>
<dbReference type="EMBL" id="JBEVYD010000012">
    <property type="protein sequence ID" value="KAL3229223.1"/>
    <property type="molecule type" value="Genomic_DNA"/>
</dbReference>
<keyword evidence="8 10" id="KW-0496">Mitochondrion</keyword>